<evidence type="ECO:0000313" key="7">
    <source>
        <dbReference type="Proteomes" id="UP000326702"/>
    </source>
</evidence>
<feature type="transmembrane region" description="Helical" evidence="5">
    <location>
        <begin position="124"/>
        <end position="143"/>
    </location>
</feature>
<dbReference type="NCBIfam" id="NF009608">
    <property type="entry name" value="PRK13105.1"/>
    <property type="match status" value="1"/>
</dbReference>
<keyword evidence="2 5" id="KW-0812">Transmembrane</keyword>
<dbReference type="InterPro" id="IPR000537">
    <property type="entry name" value="UbiA_prenyltransferase"/>
</dbReference>
<keyword evidence="7" id="KW-1185">Reference proteome</keyword>
<sequence length="302" mass="32247">MSSTAPVRSHVGIRELVVTSRPLSWINTAFPFAAALLLSSRHVGALLVVGTFFFLVPYNVLMYGVNDVFDHESDERNPRKGGAEGALLATSTLPSLLRWSVWPAVPFAVAIPVLAEIEQPGRGGWTALALAVVLFAVVAYSAPGLRFKERPGLDSATSSTHFVGPAVVGLVAGGAEPTRTVLAIVLAFFCWGMAAQAFGAVQDVGPDRAAGIASVATVLGARRTVRAAIGLWLLAALVVLFAGLPAAVAAVLVVPYVVMAWPYRDLADHDAARANRGWRLFLRLNYACGFVVFWLCWWAWAH</sequence>
<evidence type="ECO:0000256" key="5">
    <source>
        <dbReference type="SAM" id="Phobius"/>
    </source>
</evidence>
<proteinExistence type="predicted"/>
<feature type="transmembrane region" description="Helical" evidence="5">
    <location>
        <begin position="229"/>
        <end position="259"/>
    </location>
</feature>
<dbReference type="RefSeq" id="WP_036946848.1">
    <property type="nucleotide sequence ID" value="NZ_BAABIH010000008.1"/>
</dbReference>
<dbReference type="OrthoDB" id="1416782at2"/>
<evidence type="ECO:0000256" key="3">
    <source>
        <dbReference type="ARBA" id="ARBA00022989"/>
    </source>
</evidence>
<evidence type="ECO:0000256" key="1">
    <source>
        <dbReference type="ARBA" id="ARBA00004141"/>
    </source>
</evidence>
<keyword evidence="4 5" id="KW-0472">Membrane</keyword>
<feature type="transmembrane region" description="Helical" evidence="5">
    <location>
        <begin position="181"/>
        <end position="201"/>
    </location>
</feature>
<dbReference type="GO" id="GO:0016020">
    <property type="term" value="C:membrane"/>
    <property type="evidence" value="ECO:0007669"/>
    <property type="project" value="UniProtKB-SubCell"/>
</dbReference>
<dbReference type="CDD" id="cd13966">
    <property type="entry name" value="PT_UbiA_4"/>
    <property type="match status" value="1"/>
</dbReference>
<name>A0A5P9QD50_9MICO</name>
<evidence type="ECO:0000313" key="6">
    <source>
        <dbReference type="EMBL" id="QFU99166.1"/>
    </source>
</evidence>
<accession>A0A5P9QD50</accession>
<dbReference type="AlphaFoldDB" id="A0A5P9QD50"/>
<dbReference type="KEGG" id="lxl:KDY119_02692"/>
<dbReference type="InterPro" id="IPR044878">
    <property type="entry name" value="UbiA_sf"/>
</dbReference>
<feature type="transmembrane region" description="Helical" evidence="5">
    <location>
        <begin position="99"/>
        <end position="117"/>
    </location>
</feature>
<feature type="transmembrane region" description="Helical" evidence="5">
    <location>
        <begin position="280"/>
        <end position="300"/>
    </location>
</feature>
<evidence type="ECO:0000256" key="2">
    <source>
        <dbReference type="ARBA" id="ARBA00022692"/>
    </source>
</evidence>
<feature type="transmembrane region" description="Helical" evidence="5">
    <location>
        <begin position="45"/>
        <end position="65"/>
    </location>
</feature>
<organism evidence="6 7">
    <name type="scientific">Luteimicrobium xylanilyticum</name>
    <dbReference type="NCBI Taxonomy" id="1133546"/>
    <lineage>
        <taxon>Bacteria</taxon>
        <taxon>Bacillati</taxon>
        <taxon>Actinomycetota</taxon>
        <taxon>Actinomycetes</taxon>
        <taxon>Micrococcales</taxon>
        <taxon>Luteimicrobium</taxon>
    </lineage>
</organism>
<comment type="subcellular location">
    <subcellularLocation>
        <location evidence="1">Membrane</location>
        <topology evidence="1">Multi-pass membrane protein</topology>
    </subcellularLocation>
</comment>
<feature type="transmembrane region" description="Helical" evidence="5">
    <location>
        <begin position="155"/>
        <end position="174"/>
    </location>
</feature>
<dbReference type="EMBL" id="CP045529">
    <property type="protein sequence ID" value="QFU99166.1"/>
    <property type="molecule type" value="Genomic_DNA"/>
</dbReference>
<reference evidence="6 7" key="1">
    <citation type="submission" date="2019-10" db="EMBL/GenBank/DDBJ databases">
        <title>Genome sequence of Luteimicrobium xylanilyticum HY-24.</title>
        <authorList>
            <person name="Kim D.Y."/>
            <person name="Park H.-Y."/>
        </authorList>
    </citation>
    <scope>NUCLEOTIDE SEQUENCE [LARGE SCALE GENOMIC DNA]</scope>
    <source>
        <strain evidence="6 7">HY-24</strain>
    </source>
</reference>
<dbReference type="GO" id="GO:0016765">
    <property type="term" value="F:transferase activity, transferring alkyl or aryl (other than methyl) groups"/>
    <property type="evidence" value="ECO:0007669"/>
    <property type="project" value="InterPro"/>
</dbReference>
<dbReference type="Proteomes" id="UP000326702">
    <property type="component" value="Chromosome"/>
</dbReference>
<keyword evidence="3 5" id="KW-1133">Transmembrane helix</keyword>
<dbReference type="Gene3D" id="1.20.120.1780">
    <property type="entry name" value="UbiA prenyltransferase"/>
    <property type="match status" value="1"/>
</dbReference>
<dbReference type="Pfam" id="PF01040">
    <property type="entry name" value="UbiA"/>
    <property type="match status" value="1"/>
</dbReference>
<gene>
    <name evidence="6" type="ORF">KDY119_02692</name>
</gene>
<dbReference type="Gene3D" id="1.10.357.140">
    <property type="entry name" value="UbiA prenyltransferase"/>
    <property type="match status" value="1"/>
</dbReference>
<evidence type="ECO:0000256" key="4">
    <source>
        <dbReference type="ARBA" id="ARBA00023136"/>
    </source>
</evidence>
<protein>
    <submittedName>
        <fullName evidence="6">Lycopene elongase</fullName>
    </submittedName>
</protein>